<dbReference type="AlphaFoldDB" id="A0A927JCR8"/>
<sequence length="458" mass="48775">MIAAQELIEQVLAVSVADDVAVIVADVSEASLRWANSSMTTNGSSVYREWSVVSFFAVDGGVSVGVVDSASVDAGDIADVVRASEETARAAAPTAEAMPLVAASDPDGDWSEPASTTSIEVFAGLVAPLAAAFDGPDRLFGFAHHVVRTTWLGTSAGMRRRWVQHTGSIEINGKRDHGTHVASAWAGTGTTDFGDVDASALLRELDRRLGWSRSRVELPAGRYEVILPSSATADLMIPLLWSLSGRSAHEGRSAFSRPGGGTRVGERIATLPLALRTDPRAEGIEAIPFVATSSSSEDVSVFDNGLPIEAVDWIADGKLAALPYSRAGAAEHDASPAHAAHNLELAGGSESTIEEMVRATKRGLLLTCLWYIREVDPATVLLTGLTRDGVYLIEDGEIVGEVNNFRFNESPLSLLERANEAGASERTLPREWADWFTRAIMPPLRVPDFHMSSVSQAT</sequence>
<organism evidence="2 3">
    <name type="scientific">Lolliginicoccus lacisalsi</name>
    <dbReference type="NCBI Taxonomy" id="2742202"/>
    <lineage>
        <taxon>Bacteria</taxon>
        <taxon>Bacillati</taxon>
        <taxon>Actinomycetota</taxon>
        <taxon>Actinomycetes</taxon>
        <taxon>Mycobacteriales</taxon>
        <taxon>Hoyosellaceae</taxon>
        <taxon>Lolliginicoccus</taxon>
    </lineage>
</organism>
<dbReference type="RefSeq" id="WP_192039288.1">
    <property type="nucleotide sequence ID" value="NZ_JACYWE010000005.1"/>
</dbReference>
<evidence type="ECO:0000259" key="1">
    <source>
        <dbReference type="Pfam" id="PF19289"/>
    </source>
</evidence>
<dbReference type="InterPro" id="IPR036059">
    <property type="entry name" value="TldD/PmbA_sf"/>
</dbReference>
<name>A0A927JCR8_9ACTN</name>
<dbReference type="EMBL" id="JACYWE010000005">
    <property type="protein sequence ID" value="MBD8506834.1"/>
    <property type="molecule type" value="Genomic_DNA"/>
</dbReference>
<dbReference type="Proteomes" id="UP000642993">
    <property type="component" value="Unassembled WGS sequence"/>
</dbReference>
<dbReference type="GO" id="GO:0006508">
    <property type="term" value="P:proteolysis"/>
    <property type="evidence" value="ECO:0007669"/>
    <property type="project" value="InterPro"/>
</dbReference>
<gene>
    <name evidence="2" type="ORF">HT102_10075</name>
</gene>
<accession>A0A927JCR8</accession>
<dbReference type="Pfam" id="PF19289">
    <property type="entry name" value="PmbA_TldD_3rd"/>
    <property type="match status" value="1"/>
</dbReference>
<dbReference type="GO" id="GO:0008237">
    <property type="term" value="F:metallopeptidase activity"/>
    <property type="evidence" value="ECO:0007669"/>
    <property type="project" value="InterPro"/>
</dbReference>
<dbReference type="PANTHER" id="PTHR43666">
    <property type="entry name" value="TLDD PROTEIN"/>
    <property type="match status" value="1"/>
</dbReference>
<dbReference type="InterPro" id="IPR045569">
    <property type="entry name" value="Metalloprtase-TldD/E_C"/>
</dbReference>
<dbReference type="Gene3D" id="3.30.2290.10">
    <property type="entry name" value="PmbA/TldD superfamily"/>
    <property type="match status" value="1"/>
</dbReference>
<comment type="caution">
    <text evidence="2">The sequence shown here is derived from an EMBL/GenBank/DDBJ whole genome shotgun (WGS) entry which is preliminary data.</text>
</comment>
<keyword evidence="3" id="KW-1185">Reference proteome</keyword>
<feature type="domain" description="Metalloprotease TldD/E C-terminal" evidence="1">
    <location>
        <begin position="221"/>
        <end position="452"/>
    </location>
</feature>
<protein>
    <submittedName>
        <fullName evidence="2">TldD/PmbA family protein</fullName>
    </submittedName>
</protein>
<evidence type="ECO:0000313" key="3">
    <source>
        <dbReference type="Proteomes" id="UP000642993"/>
    </source>
</evidence>
<evidence type="ECO:0000313" key="2">
    <source>
        <dbReference type="EMBL" id="MBD8506834.1"/>
    </source>
</evidence>
<dbReference type="InterPro" id="IPR035068">
    <property type="entry name" value="TldD/PmbA_N"/>
</dbReference>
<dbReference type="PANTHER" id="PTHR43666:SF1">
    <property type="entry name" value="CONSERVED PROTEIN"/>
    <property type="match status" value="1"/>
</dbReference>
<reference evidence="2" key="1">
    <citation type="submission" date="2020-09" db="EMBL/GenBank/DDBJ databases">
        <title>Hoyosella lacisalsi sp. nov., a halotolerant actinobacterium isolated from soil of Lake Gudzhirganskoe.</title>
        <authorList>
            <person name="Yang Q."/>
            <person name="Guo P.Y."/>
            <person name="Liu S.W."/>
            <person name="Li F.N."/>
            <person name="Sun C.H."/>
        </authorList>
    </citation>
    <scope>NUCLEOTIDE SEQUENCE</scope>
    <source>
        <strain evidence="2">G463</strain>
    </source>
</reference>
<dbReference type="SUPFAM" id="SSF111283">
    <property type="entry name" value="Putative modulator of DNA gyrase, PmbA/TldD"/>
    <property type="match status" value="1"/>
</dbReference>
<proteinExistence type="predicted"/>